<dbReference type="SFLD" id="SFLDG00358">
    <property type="entry name" value="Main_(cytGST)"/>
    <property type="match status" value="1"/>
</dbReference>
<reference evidence="6" key="1">
    <citation type="submission" date="2013-01" db="EMBL/GenBank/DDBJ databases">
        <title>Genome draft of Hydrogenophaga taeniospiralis 2K1.</title>
        <authorList>
            <person name="Gomila M."/>
            <person name="Lalucat J."/>
        </authorList>
    </citation>
    <scope>NUCLEOTIDE SEQUENCE</scope>
    <source>
        <strain evidence="6">CCUG 15921</strain>
    </source>
</reference>
<dbReference type="AlphaFoldDB" id="A0A9X4NY90"/>
<dbReference type="PROSITE" id="PS50404">
    <property type="entry name" value="GST_NTER"/>
    <property type="match status" value="1"/>
</dbReference>
<dbReference type="InterPro" id="IPR045073">
    <property type="entry name" value="Omega/Tau-like"/>
</dbReference>
<dbReference type="InterPro" id="IPR036282">
    <property type="entry name" value="Glutathione-S-Trfase_C_sf"/>
</dbReference>
<name>A0A9X4NY90_9BURK</name>
<protein>
    <recommendedName>
        <fullName evidence="1">glutathione transferase</fullName>
        <ecNumber evidence="1">2.5.1.18</ecNumber>
    </recommendedName>
</protein>
<dbReference type="SFLD" id="SFLDS00019">
    <property type="entry name" value="Glutathione_Transferase_(cytos"/>
    <property type="match status" value="1"/>
</dbReference>
<dbReference type="EMBL" id="AOGK01000014">
    <property type="protein sequence ID" value="MDG5976785.1"/>
    <property type="molecule type" value="Genomic_DNA"/>
</dbReference>
<comment type="caution">
    <text evidence="6">The sequence shown here is derived from an EMBL/GenBank/DDBJ whole genome shotgun (WGS) entry which is preliminary data.</text>
</comment>
<dbReference type="PROSITE" id="PS50405">
    <property type="entry name" value="GST_CTER"/>
    <property type="match status" value="1"/>
</dbReference>
<dbReference type="EC" id="2.5.1.18" evidence="1"/>
<evidence type="ECO:0000313" key="7">
    <source>
        <dbReference type="Proteomes" id="UP001152876"/>
    </source>
</evidence>
<dbReference type="PANTHER" id="PTHR43968:SF6">
    <property type="entry name" value="GLUTATHIONE S-TRANSFERASE OMEGA"/>
    <property type="match status" value="1"/>
</dbReference>
<evidence type="ECO:0000256" key="3">
    <source>
        <dbReference type="ARBA" id="ARBA00047960"/>
    </source>
</evidence>
<dbReference type="Pfam" id="PF13409">
    <property type="entry name" value="GST_N_2"/>
    <property type="match status" value="1"/>
</dbReference>
<evidence type="ECO:0000259" key="5">
    <source>
        <dbReference type="PROSITE" id="PS50405"/>
    </source>
</evidence>
<dbReference type="RefSeq" id="WP_084235846.1">
    <property type="nucleotide sequence ID" value="NZ_AOGK01000014.1"/>
</dbReference>
<dbReference type="InterPro" id="IPR050983">
    <property type="entry name" value="GST_Omega/HSP26"/>
</dbReference>
<dbReference type="Gene3D" id="3.40.30.10">
    <property type="entry name" value="Glutaredoxin"/>
    <property type="match status" value="1"/>
</dbReference>
<organism evidence="6 7">
    <name type="scientific">Hydrogenophaga taeniospiralis CCUG 15921</name>
    <dbReference type="NCBI Taxonomy" id="1281780"/>
    <lineage>
        <taxon>Bacteria</taxon>
        <taxon>Pseudomonadati</taxon>
        <taxon>Pseudomonadota</taxon>
        <taxon>Betaproteobacteria</taxon>
        <taxon>Burkholderiales</taxon>
        <taxon>Comamonadaceae</taxon>
        <taxon>Hydrogenophaga</taxon>
    </lineage>
</organism>
<dbReference type="InterPro" id="IPR040079">
    <property type="entry name" value="Glutathione_S-Trfase"/>
</dbReference>
<feature type="domain" description="GST C-terminal" evidence="5">
    <location>
        <begin position="101"/>
        <end position="223"/>
    </location>
</feature>
<dbReference type="PANTHER" id="PTHR43968">
    <property type="match status" value="1"/>
</dbReference>
<dbReference type="Proteomes" id="UP001152876">
    <property type="component" value="Unassembled WGS sequence"/>
</dbReference>
<evidence type="ECO:0000256" key="1">
    <source>
        <dbReference type="ARBA" id="ARBA00012452"/>
    </source>
</evidence>
<dbReference type="Gene3D" id="1.20.1050.10">
    <property type="match status" value="1"/>
</dbReference>
<dbReference type="SFLD" id="SFLDG01152">
    <property type="entry name" value="Main.3:_Omega-_and_Tau-like"/>
    <property type="match status" value="1"/>
</dbReference>
<dbReference type="SUPFAM" id="SSF52833">
    <property type="entry name" value="Thioredoxin-like"/>
    <property type="match status" value="1"/>
</dbReference>
<sequence length="240" mass="26696">MHTTTLPVSGAHRVTPQRTGLVLVSHALCPYVQRVAIVLAEKGVPFERRDIDLANKPAWFLEVSPLGKTPVLLVDGEPVFESAVICEYLDDTLLPRLHPEDPLQRARERAWMEFGSAVLNAIAGFYNAADEAALQAKAREIRGRFEQLEQALGAGPFFRGEGFSVVDAVFGPVFRYFDTFDAIADFGFMDGLPRVLRWRGALAGRASVRDAVWPDYPERLMAFLRRRPSVLAARVPAHPL</sequence>
<evidence type="ECO:0000313" key="6">
    <source>
        <dbReference type="EMBL" id="MDG5976785.1"/>
    </source>
</evidence>
<dbReference type="SUPFAM" id="SSF47616">
    <property type="entry name" value="GST C-terminal domain-like"/>
    <property type="match status" value="1"/>
</dbReference>
<evidence type="ECO:0000256" key="2">
    <source>
        <dbReference type="ARBA" id="ARBA00022679"/>
    </source>
</evidence>
<keyword evidence="7" id="KW-1185">Reference proteome</keyword>
<dbReference type="CDD" id="cd00570">
    <property type="entry name" value="GST_N_family"/>
    <property type="match status" value="1"/>
</dbReference>
<evidence type="ECO:0000259" key="4">
    <source>
        <dbReference type="PROSITE" id="PS50404"/>
    </source>
</evidence>
<keyword evidence="2" id="KW-0808">Transferase</keyword>
<comment type="catalytic activity">
    <reaction evidence="3">
        <text>RX + glutathione = an S-substituted glutathione + a halide anion + H(+)</text>
        <dbReference type="Rhea" id="RHEA:16437"/>
        <dbReference type="ChEBI" id="CHEBI:15378"/>
        <dbReference type="ChEBI" id="CHEBI:16042"/>
        <dbReference type="ChEBI" id="CHEBI:17792"/>
        <dbReference type="ChEBI" id="CHEBI:57925"/>
        <dbReference type="ChEBI" id="CHEBI:90779"/>
        <dbReference type="EC" id="2.5.1.18"/>
    </reaction>
</comment>
<dbReference type="InterPro" id="IPR004045">
    <property type="entry name" value="Glutathione_S-Trfase_N"/>
</dbReference>
<dbReference type="InterPro" id="IPR036249">
    <property type="entry name" value="Thioredoxin-like_sf"/>
</dbReference>
<dbReference type="Pfam" id="PF13410">
    <property type="entry name" value="GST_C_2"/>
    <property type="match status" value="1"/>
</dbReference>
<dbReference type="GO" id="GO:0004364">
    <property type="term" value="F:glutathione transferase activity"/>
    <property type="evidence" value="ECO:0007669"/>
    <property type="project" value="UniProtKB-EC"/>
</dbReference>
<proteinExistence type="predicted"/>
<gene>
    <name evidence="6" type="ORF">H010_16064</name>
</gene>
<accession>A0A9X4NY90</accession>
<dbReference type="InterPro" id="IPR010987">
    <property type="entry name" value="Glutathione-S-Trfase_C-like"/>
</dbReference>
<dbReference type="OrthoDB" id="3828095at2"/>
<dbReference type="GO" id="GO:0005737">
    <property type="term" value="C:cytoplasm"/>
    <property type="evidence" value="ECO:0007669"/>
    <property type="project" value="TreeGrafter"/>
</dbReference>
<feature type="domain" description="GST N-terminal" evidence="4">
    <location>
        <begin position="19"/>
        <end position="97"/>
    </location>
</feature>